<dbReference type="STRING" id="1129793.GPLA_2371"/>
<dbReference type="AlphaFoldDB" id="K6ZAY9"/>
<name>K6ZAY9_9ALTE</name>
<dbReference type="PIRSF" id="PIRSF000039">
    <property type="entry name" value="Phenol_monooxy_K"/>
    <property type="match status" value="1"/>
</dbReference>
<evidence type="ECO:0000313" key="1">
    <source>
        <dbReference type="EMBL" id="GAC33276.1"/>
    </source>
</evidence>
<dbReference type="Proteomes" id="UP000006322">
    <property type="component" value="Unassembled WGS sequence"/>
</dbReference>
<dbReference type="OrthoDB" id="8564678at2"/>
<accession>K6ZAY9</accession>
<dbReference type="EMBL" id="BAER01000053">
    <property type="protein sequence ID" value="GAC33276.1"/>
    <property type="molecule type" value="Genomic_DNA"/>
</dbReference>
<dbReference type="InterPro" id="IPR010353">
    <property type="entry name" value="DmpK"/>
</dbReference>
<evidence type="ECO:0000313" key="2">
    <source>
        <dbReference type="Proteomes" id="UP000006322"/>
    </source>
</evidence>
<comment type="caution">
    <text evidence="1">The sequence shown here is derived from an EMBL/GenBank/DDBJ whole genome shotgun (WGS) entry which is preliminary data.</text>
</comment>
<protein>
    <submittedName>
        <fullName evidence="1">Phenol hydroxylase P0 protein</fullName>
    </submittedName>
</protein>
<organism evidence="1 2">
    <name type="scientific">Paraglaciecola polaris LMG 21857</name>
    <dbReference type="NCBI Taxonomy" id="1129793"/>
    <lineage>
        <taxon>Bacteria</taxon>
        <taxon>Pseudomonadati</taxon>
        <taxon>Pseudomonadota</taxon>
        <taxon>Gammaproteobacteria</taxon>
        <taxon>Alteromonadales</taxon>
        <taxon>Alteromonadaceae</taxon>
        <taxon>Paraglaciecola</taxon>
    </lineage>
</organism>
<keyword evidence="2" id="KW-1185">Reference proteome</keyword>
<dbReference type="RefSeq" id="WP_007105055.1">
    <property type="nucleotide sequence ID" value="NZ_BAER01000053.1"/>
</dbReference>
<sequence>MITNISKNQFNAFTRYVRVRSAPEDAFVEFDFAIEYPELYVELVLPKAAFELFCKHNNVVHMDEDMAKEVDDDAQKWRFGDTRKI</sequence>
<gene>
    <name evidence="1" type="primary">dmpK</name>
    <name evidence="1" type="ORF">GPLA_2371</name>
</gene>
<dbReference type="Pfam" id="PF06099">
    <property type="entry name" value="Phenol_hyd_sub"/>
    <property type="match status" value="1"/>
</dbReference>
<reference evidence="2" key="1">
    <citation type="journal article" date="2014" name="Environ. Microbiol.">
        <title>Comparative genomics of the marine bacterial genus Glaciecola reveals the high degree of genomic diversity and genomic characteristic for cold adaptation.</title>
        <authorList>
            <person name="Qin Q.L."/>
            <person name="Xie B.B."/>
            <person name="Yu Y."/>
            <person name="Shu Y.L."/>
            <person name="Rong J.C."/>
            <person name="Zhang Y.J."/>
            <person name="Zhao D.L."/>
            <person name="Chen X.L."/>
            <person name="Zhang X.Y."/>
            <person name="Chen B."/>
            <person name="Zhou B.C."/>
            <person name="Zhang Y.Z."/>
        </authorList>
    </citation>
    <scope>NUCLEOTIDE SEQUENCE [LARGE SCALE GENOMIC DNA]</scope>
    <source>
        <strain evidence="2">LMG 21857</strain>
    </source>
</reference>
<proteinExistence type="predicted"/>